<evidence type="ECO:0000256" key="2">
    <source>
        <dbReference type="ARBA" id="ARBA00006577"/>
    </source>
</evidence>
<dbReference type="EMBL" id="CP014265">
    <property type="protein sequence ID" value="AMK15914.1"/>
    <property type="molecule type" value="Genomic_DNA"/>
</dbReference>
<dbReference type="PANTHER" id="PTHR47861:SF2">
    <property type="entry name" value="LONG-TYPE PEPTIDYL-PROLYL CIS-TRANS ISOMERASE"/>
    <property type="match status" value="1"/>
</dbReference>
<evidence type="ECO:0000313" key="8">
    <source>
        <dbReference type="EMBL" id="AMK15914.1"/>
    </source>
</evidence>
<dbReference type="EC" id="5.2.1.8" evidence="6"/>
<dbReference type="Gene3D" id="3.10.50.40">
    <property type="match status" value="1"/>
</dbReference>
<evidence type="ECO:0000256" key="1">
    <source>
        <dbReference type="ARBA" id="ARBA00000971"/>
    </source>
</evidence>
<accession>A0A126R1I8</accession>
<dbReference type="Gene3D" id="3.30.70.2210">
    <property type="match status" value="1"/>
</dbReference>
<dbReference type="OrthoDB" id="8615at2157"/>
<reference evidence="11" key="3">
    <citation type="submission" date="2016-10" db="EMBL/GenBank/DDBJ databases">
        <authorList>
            <person name="Varghese N."/>
        </authorList>
    </citation>
    <scope>NUCLEOTIDE SEQUENCE [LARGE SCALE GENOMIC DNA]</scope>
    <source>
        <strain evidence="11">DSM 16632</strain>
    </source>
</reference>
<dbReference type="InterPro" id="IPR046357">
    <property type="entry name" value="PPIase_dom_sf"/>
</dbReference>
<dbReference type="GO" id="GO:0003755">
    <property type="term" value="F:peptidyl-prolyl cis-trans isomerase activity"/>
    <property type="evidence" value="ECO:0007669"/>
    <property type="project" value="UniProtKB-UniRule"/>
</dbReference>
<comment type="similarity">
    <text evidence="2 6">Belongs to the FKBP-type PPIase family.</text>
</comment>
<evidence type="ECO:0000256" key="6">
    <source>
        <dbReference type="RuleBase" id="RU003915"/>
    </source>
</evidence>
<evidence type="ECO:0000259" key="7">
    <source>
        <dbReference type="PROSITE" id="PS50059"/>
    </source>
</evidence>
<dbReference type="InterPro" id="IPR040825">
    <property type="entry name" value="FKBP26_C"/>
</dbReference>
<evidence type="ECO:0000256" key="3">
    <source>
        <dbReference type="ARBA" id="ARBA00023110"/>
    </source>
</evidence>
<dbReference type="RefSeq" id="WP_067147647.1">
    <property type="nucleotide sequence ID" value="NZ_CP014265.1"/>
</dbReference>
<dbReference type="InterPro" id="IPR001179">
    <property type="entry name" value="PPIase_FKBP_dom"/>
</dbReference>
<dbReference type="STRING" id="294671.YLM1_1357"/>
<dbReference type="GeneID" id="28489667"/>
<dbReference type="Pfam" id="PF00254">
    <property type="entry name" value="FKBP_C"/>
    <property type="match status" value="1"/>
</dbReference>
<reference evidence="9" key="4">
    <citation type="submission" date="2016-10" db="EMBL/GenBank/DDBJ databases">
        <authorList>
            <person name="de Groot N.N."/>
        </authorList>
    </citation>
    <scope>NUCLEOTIDE SEQUENCE [LARGE SCALE GENOMIC DNA]</scope>
    <source>
        <strain evidence="9">DSM 16632</strain>
    </source>
</reference>
<dbReference type="Pfam" id="PF22199">
    <property type="entry name" value="FKBP26_IF"/>
    <property type="match status" value="1"/>
</dbReference>
<dbReference type="Proteomes" id="UP000183442">
    <property type="component" value="Unassembled WGS sequence"/>
</dbReference>
<dbReference type="PATRIC" id="fig|294671.3.peg.1417"/>
<organism evidence="8 10">
    <name type="scientific">Methanobrevibacter olleyae</name>
    <dbReference type="NCBI Taxonomy" id="294671"/>
    <lineage>
        <taxon>Archaea</taxon>
        <taxon>Methanobacteriati</taxon>
        <taxon>Methanobacteriota</taxon>
        <taxon>Methanomada group</taxon>
        <taxon>Methanobacteria</taxon>
        <taxon>Methanobacteriales</taxon>
        <taxon>Methanobacteriaceae</taxon>
        <taxon>Methanobrevibacter</taxon>
    </lineage>
</organism>
<dbReference type="EMBL" id="FOTL01000001">
    <property type="protein sequence ID" value="SFL15308.1"/>
    <property type="molecule type" value="Genomic_DNA"/>
</dbReference>
<dbReference type="InterPro" id="IPR054016">
    <property type="entry name" value="FKBP26_IF"/>
</dbReference>
<dbReference type="SUPFAM" id="SSF54534">
    <property type="entry name" value="FKBP-like"/>
    <property type="match status" value="1"/>
</dbReference>
<reference evidence="10" key="2">
    <citation type="submission" date="2016-02" db="EMBL/GenBank/DDBJ databases">
        <title>The draft genome sequence of the rumen methanogen Methanobrevibacter olleyae YLM1.</title>
        <authorList>
            <consortium name="New Zealand Agricultural Greenhouse Gas Research Centre/Pastoral Greenhouse Gas Research Consortium"/>
            <person name="Kelly W.J."/>
            <person name="Li D."/>
            <person name="Lambie S.C."/>
            <person name="Attwood G.T."/>
            <person name="Altermann E."/>
            <person name="Leahy S.C."/>
        </authorList>
    </citation>
    <scope>NUCLEOTIDE SEQUENCE [LARGE SCALE GENOMIC DNA]</scope>
    <source>
        <strain evidence="10">YLM1</strain>
    </source>
</reference>
<protein>
    <recommendedName>
        <fullName evidence="6">Peptidyl-prolyl cis-trans isomerase</fullName>
        <ecNumber evidence="6">5.2.1.8</ecNumber>
    </recommendedName>
</protein>
<evidence type="ECO:0000313" key="11">
    <source>
        <dbReference type="Proteomes" id="UP000183442"/>
    </source>
</evidence>
<keyword evidence="3 5" id="KW-0697">Rotamase</keyword>
<dbReference type="KEGG" id="mol:YLM1_1357"/>
<gene>
    <name evidence="9" type="ORF">SAMN02910297_00034</name>
    <name evidence="8" type="ORF">YLM1_1357</name>
</gene>
<sequence>MAIQEGDFVRLNFTGKIKETDEVFDTTSEDIAKEADILVEDKVYGPIPIIVGGNHLLKAIDNAIIGTEAGEAIHVSVNPENGFGQRNPNLIQLIPMKEFKKQGMAPVRGMKITSDNGTGKIISVDGGRVKVDFNHELAGKNLEYDVSVVEVIDEDEEKIKSMIELHYSYPNMDLDKTEIKIDGDKVSIKLDEITRFDQKSYMDVTFARFRISKDIWDNMGYEKVEFVDEFEKKVEEDPEGESEE</sequence>
<evidence type="ECO:0000313" key="9">
    <source>
        <dbReference type="EMBL" id="SFL15308.1"/>
    </source>
</evidence>
<reference evidence="8 10" key="1">
    <citation type="journal article" date="2016" name="Genome Announc.">
        <title>Draft Genome Sequence of the Rumen Methanogen Methanobrevibacter olleyae YLM1.</title>
        <authorList>
            <person name="Kelly W.J."/>
            <person name="Li D."/>
            <person name="Lambie S.C."/>
            <person name="Cox F."/>
            <person name="Attwood G.T."/>
            <person name="Altermann E."/>
            <person name="Leahy S.C."/>
        </authorList>
    </citation>
    <scope>NUCLEOTIDE SEQUENCE [LARGE SCALE GENOMIC DNA]</scope>
    <source>
        <strain evidence="8 10">YLM1</strain>
    </source>
</reference>
<dbReference type="PANTHER" id="PTHR47861">
    <property type="entry name" value="FKBP-TYPE PEPTIDYL-PROLYL CIS-TRANS ISOMERASE SLYD"/>
    <property type="match status" value="1"/>
</dbReference>
<dbReference type="PROSITE" id="PS50059">
    <property type="entry name" value="FKBP_PPIASE"/>
    <property type="match status" value="1"/>
</dbReference>
<dbReference type="InterPro" id="IPR048261">
    <property type="entry name" value="SlpA/SlyD-like_ins_sf"/>
</dbReference>
<name>A0A126R1I8_METOL</name>
<proteinExistence type="inferred from homology"/>
<feature type="domain" description="PPIase FKBP-type" evidence="7">
    <location>
        <begin position="6"/>
        <end position="95"/>
    </location>
</feature>
<keyword evidence="4 5" id="KW-0413">Isomerase</keyword>
<keyword evidence="10" id="KW-1185">Reference proteome</keyword>
<dbReference type="Pfam" id="PF18046">
    <property type="entry name" value="FKBP26_C"/>
    <property type="match status" value="1"/>
</dbReference>
<dbReference type="Proteomes" id="UP000066376">
    <property type="component" value="Chromosome"/>
</dbReference>
<dbReference type="Gene3D" id="2.40.10.330">
    <property type="match status" value="1"/>
</dbReference>
<evidence type="ECO:0000256" key="5">
    <source>
        <dbReference type="PROSITE-ProRule" id="PRU00277"/>
    </source>
</evidence>
<evidence type="ECO:0000256" key="4">
    <source>
        <dbReference type="ARBA" id="ARBA00023235"/>
    </source>
</evidence>
<dbReference type="AlphaFoldDB" id="A0A126R1I8"/>
<evidence type="ECO:0000313" key="10">
    <source>
        <dbReference type="Proteomes" id="UP000066376"/>
    </source>
</evidence>
<comment type="catalytic activity">
    <reaction evidence="1 5 6">
        <text>[protein]-peptidylproline (omega=180) = [protein]-peptidylproline (omega=0)</text>
        <dbReference type="Rhea" id="RHEA:16237"/>
        <dbReference type="Rhea" id="RHEA-COMP:10747"/>
        <dbReference type="Rhea" id="RHEA-COMP:10748"/>
        <dbReference type="ChEBI" id="CHEBI:83833"/>
        <dbReference type="ChEBI" id="CHEBI:83834"/>
        <dbReference type="EC" id="5.2.1.8"/>
    </reaction>
</comment>